<evidence type="ECO:0000256" key="1">
    <source>
        <dbReference type="SAM" id="MobiDB-lite"/>
    </source>
</evidence>
<evidence type="ECO:0000313" key="3">
    <source>
        <dbReference type="Proteomes" id="UP000197025"/>
    </source>
</evidence>
<feature type="region of interest" description="Disordered" evidence="1">
    <location>
        <begin position="1"/>
        <end position="32"/>
    </location>
</feature>
<dbReference type="InParanoid" id="A0A212RRE4"/>
<gene>
    <name evidence="2" type="ORF">SAMN02746019_00018510</name>
</gene>
<organism evidence="2 3">
    <name type="scientific">Thermoflexus hugenholtzii JAD2</name>
    <dbReference type="NCBI Taxonomy" id="877466"/>
    <lineage>
        <taxon>Bacteria</taxon>
        <taxon>Bacillati</taxon>
        <taxon>Chloroflexota</taxon>
        <taxon>Thermoflexia</taxon>
        <taxon>Thermoflexales</taxon>
        <taxon>Thermoflexaceae</taxon>
        <taxon>Thermoflexus</taxon>
    </lineage>
</organism>
<dbReference type="Proteomes" id="UP000197025">
    <property type="component" value="Unassembled WGS sequence"/>
</dbReference>
<sequence length="470" mass="50281">MQETGENLPEQAFEPVTDEQLGAFSRKTGQQRMDRTRLASNIRQMGRVQRLVTVLQRVWRMLSEEDQPRYADLFAPYLKGHAGQYVYRLKKEDLPIHLQRIGEEMRRLLTELEAVYGDPPTYHVLARVFAEHFRLEPEGLQVKEAGERSASNLPSPDDLEATYREKRGQGHRGYVVNLAETCDPENPVQWITQVQVAPNTTDDSALLAEALPDLKARPGVDTVFTDGSYGSPKNDALLAEHQVTLIQTAIRGRPQDPERFYREDFRVQADASGQPEQVTCPKWGVGPGERLSFGRGLSGGLWASLRHLCRAGLLPGGPAETVGSVGLALHDRSVAAGGASASVPPASGEWAEPAGGGGIHGARCETSLCGRESPGAGPLPGDLYGHWVSGGGQCRAVAPLLAGQRAATAGEKGAGGRAEAAARTGGTAGVFFCVFFRQGDSGAAMAIPGPPAVSTPGIGLVKFGLFAEDS</sequence>
<evidence type="ECO:0000313" key="2">
    <source>
        <dbReference type="EMBL" id="SNB75062.1"/>
    </source>
</evidence>
<accession>A0A212RRE4</accession>
<proteinExistence type="predicted"/>
<dbReference type="AlphaFoldDB" id="A0A212RRE4"/>
<protein>
    <recommendedName>
        <fullName evidence="4">Transposase DDE domain-containing protein</fullName>
    </recommendedName>
</protein>
<feature type="region of interest" description="Disordered" evidence="1">
    <location>
        <begin position="337"/>
        <end position="357"/>
    </location>
</feature>
<name>A0A212RRE4_9CHLR</name>
<feature type="compositionally biased region" description="Low complexity" evidence="1">
    <location>
        <begin position="337"/>
        <end position="348"/>
    </location>
</feature>
<keyword evidence="3" id="KW-1185">Reference proteome</keyword>
<evidence type="ECO:0008006" key="4">
    <source>
        <dbReference type="Google" id="ProtNLM"/>
    </source>
</evidence>
<dbReference type="EMBL" id="FYEK01000075">
    <property type="protein sequence ID" value="SNB75062.1"/>
    <property type="molecule type" value="Genomic_DNA"/>
</dbReference>
<reference evidence="3" key="1">
    <citation type="submission" date="2017-06" db="EMBL/GenBank/DDBJ databases">
        <authorList>
            <person name="Varghese N."/>
            <person name="Submissions S."/>
        </authorList>
    </citation>
    <scope>NUCLEOTIDE SEQUENCE [LARGE SCALE GENOMIC DNA]</scope>
    <source>
        <strain evidence="3">JAD2</strain>
    </source>
</reference>